<dbReference type="RefSeq" id="WP_254163649.1">
    <property type="nucleotide sequence ID" value="NZ_JAHESF010000011.1"/>
</dbReference>
<accession>A0AAP2GIY7</accession>
<protein>
    <submittedName>
        <fullName evidence="3">Glycosyltransferase family 4 protein</fullName>
    </submittedName>
</protein>
<dbReference type="SUPFAM" id="SSF53756">
    <property type="entry name" value="UDP-Glycosyltransferase/glycogen phosphorylase"/>
    <property type="match status" value="1"/>
</dbReference>
<dbReference type="Pfam" id="PF13439">
    <property type="entry name" value="Glyco_transf_4"/>
    <property type="match status" value="1"/>
</dbReference>
<dbReference type="GO" id="GO:0016757">
    <property type="term" value="F:glycosyltransferase activity"/>
    <property type="evidence" value="ECO:0007669"/>
    <property type="project" value="InterPro"/>
</dbReference>
<dbReference type="Proteomes" id="UP001319200">
    <property type="component" value="Unassembled WGS sequence"/>
</dbReference>
<evidence type="ECO:0000313" key="4">
    <source>
        <dbReference type="Proteomes" id="UP001319200"/>
    </source>
</evidence>
<dbReference type="AlphaFoldDB" id="A0AAP2GIY7"/>
<gene>
    <name evidence="3" type="ORF">KK083_12865</name>
</gene>
<dbReference type="InterPro" id="IPR050194">
    <property type="entry name" value="Glycosyltransferase_grp1"/>
</dbReference>
<dbReference type="Gene3D" id="3.40.50.2000">
    <property type="entry name" value="Glycogen Phosphorylase B"/>
    <property type="match status" value="2"/>
</dbReference>
<evidence type="ECO:0000259" key="1">
    <source>
        <dbReference type="Pfam" id="PF00534"/>
    </source>
</evidence>
<dbReference type="EMBL" id="JAHESF010000011">
    <property type="protein sequence ID" value="MBT1697776.1"/>
    <property type="molecule type" value="Genomic_DNA"/>
</dbReference>
<keyword evidence="4" id="KW-1185">Reference proteome</keyword>
<comment type="caution">
    <text evidence="3">The sequence shown here is derived from an EMBL/GenBank/DDBJ whole genome shotgun (WGS) entry which is preliminary data.</text>
</comment>
<proteinExistence type="predicted"/>
<evidence type="ECO:0000313" key="3">
    <source>
        <dbReference type="EMBL" id="MBT1697776.1"/>
    </source>
</evidence>
<dbReference type="PANTHER" id="PTHR45947:SF14">
    <property type="entry name" value="SLL1723 PROTEIN"/>
    <property type="match status" value="1"/>
</dbReference>
<feature type="domain" description="Glycosyltransferase subfamily 4-like N-terminal" evidence="2">
    <location>
        <begin position="17"/>
        <end position="169"/>
    </location>
</feature>
<feature type="domain" description="Glycosyl transferase family 1" evidence="1">
    <location>
        <begin position="180"/>
        <end position="341"/>
    </location>
</feature>
<evidence type="ECO:0000259" key="2">
    <source>
        <dbReference type="Pfam" id="PF13439"/>
    </source>
</evidence>
<dbReference type="InterPro" id="IPR028098">
    <property type="entry name" value="Glyco_trans_4-like_N"/>
</dbReference>
<name>A0AAP2GIY7_9BACT</name>
<sequence length="370" mass="40917">MELKLKVLHLSSEKTWRGGEQQIAYLIDELNAMGIENLVAARTDSAFEKYCTSKSISVKVFPFKNSFDLSTALGIKDLCKKEKVDIIHMHSSKSHGIGVLSAVLGNKVPLILSRRVDFVPKQNMLTRWKYNHSAIKRIVGVSDKITSIMKHYVKDPSLCVTVHSGVDLNKFNHQQRTENSLRKEFGIDSRTRLIGNTSALEAHKDYFTFIETIKKLADDGVPLQALIIGEGSLKTQLQEFVKEKELTNKVIFTGFRKDITRILPDLDVFLMTSNEEGLGTSVLDAFLAKVPVVATAAGGIPEMVIHEQTGMLAPIGDSRALAGHIKRIFSDDALRGSVVNGASQKVASSFSKEMTAKKTLAVYREVLGTL</sequence>
<organism evidence="3 4">
    <name type="scientific">Chryseosolibacter histidini</name>
    <dbReference type="NCBI Taxonomy" id="2782349"/>
    <lineage>
        <taxon>Bacteria</taxon>
        <taxon>Pseudomonadati</taxon>
        <taxon>Bacteroidota</taxon>
        <taxon>Cytophagia</taxon>
        <taxon>Cytophagales</taxon>
        <taxon>Chryseotaleaceae</taxon>
        <taxon>Chryseosolibacter</taxon>
    </lineage>
</organism>
<dbReference type="CDD" id="cd03801">
    <property type="entry name" value="GT4_PimA-like"/>
    <property type="match status" value="1"/>
</dbReference>
<dbReference type="PANTHER" id="PTHR45947">
    <property type="entry name" value="SULFOQUINOVOSYL TRANSFERASE SQD2"/>
    <property type="match status" value="1"/>
</dbReference>
<reference evidence="3 4" key="1">
    <citation type="submission" date="2021-05" db="EMBL/GenBank/DDBJ databases">
        <title>A Polyphasic approach of four new species of the genus Ohtaekwangia: Ohtaekwangia histidinii sp. nov., Ohtaekwangia cretensis sp. nov., Ohtaekwangia indiensis sp. nov., Ohtaekwangia reichenbachii sp. nov. from diverse environment.</title>
        <authorList>
            <person name="Octaviana S."/>
        </authorList>
    </citation>
    <scope>NUCLEOTIDE SEQUENCE [LARGE SCALE GENOMIC DNA]</scope>
    <source>
        <strain evidence="3 4">PWU4</strain>
    </source>
</reference>
<dbReference type="Pfam" id="PF00534">
    <property type="entry name" value="Glycos_transf_1"/>
    <property type="match status" value="1"/>
</dbReference>
<dbReference type="InterPro" id="IPR001296">
    <property type="entry name" value="Glyco_trans_1"/>
</dbReference>